<gene>
    <name evidence="1" type="ORF">JE024_40195</name>
</gene>
<comment type="caution">
    <text evidence="1">The sequence shown here is derived from an EMBL/GenBank/DDBJ whole genome shotgun (WGS) entry which is preliminary data.</text>
</comment>
<dbReference type="Proteomes" id="UP000664109">
    <property type="component" value="Unassembled WGS sequence"/>
</dbReference>
<name>A0ABS2V701_9ACTN</name>
<geneLocation type="plasmid" evidence="1">
    <name>unnamed1</name>
</geneLocation>
<proteinExistence type="predicted"/>
<sequence length="89" mass="9557">MNTLEATMAGYIGPPAQPRQLVLRLPRGQLVVSADVPEELARAVATYLPATGPRSRLPDGTSYTSVHPSLIAELAARPQDGAFEVLRVY</sequence>
<evidence type="ECO:0000313" key="2">
    <source>
        <dbReference type="Proteomes" id="UP000664109"/>
    </source>
</evidence>
<protein>
    <submittedName>
        <fullName evidence="1">Uncharacterized protein</fullName>
    </submittedName>
</protein>
<organism evidence="1 2">
    <name type="scientific">Streptomyces zhihengii</name>
    <dbReference type="NCBI Taxonomy" id="1818004"/>
    <lineage>
        <taxon>Bacteria</taxon>
        <taxon>Bacillati</taxon>
        <taxon>Actinomycetota</taxon>
        <taxon>Actinomycetes</taxon>
        <taxon>Kitasatosporales</taxon>
        <taxon>Streptomycetaceae</taxon>
        <taxon>Streptomyces</taxon>
    </lineage>
</organism>
<dbReference type="EMBL" id="JAFEJA010000003">
    <property type="protein sequence ID" value="MBM9624747.1"/>
    <property type="molecule type" value="Genomic_DNA"/>
</dbReference>
<dbReference type="RefSeq" id="WP_205378888.1">
    <property type="nucleotide sequence ID" value="NZ_JAFEJA010000003.1"/>
</dbReference>
<keyword evidence="1" id="KW-0614">Plasmid</keyword>
<evidence type="ECO:0000313" key="1">
    <source>
        <dbReference type="EMBL" id="MBM9624747.1"/>
    </source>
</evidence>
<accession>A0ABS2V701</accession>
<keyword evidence="2" id="KW-1185">Reference proteome</keyword>
<reference evidence="1 2" key="1">
    <citation type="journal article" date="2016" name="Arch. Microbiol.">
        <title>Streptomyces zhihengii sp. nov., isolated from rhizospheric soil of Psammosilene tunicoides.</title>
        <authorList>
            <person name="Huang M.J."/>
            <person name="Fei J.J."/>
            <person name="Salam N."/>
            <person name="Kim C.J."/>
            <person name="Hozzein W.N."/>
            <person name="Xiao M."/>
            <person name="Huang H.Q."/>
            <person name="Li W.J."/>
        </authorList>
    </citation>
    <scope>NUCLEOTIDE SEQUENCE [LARGE SCALE GENOMIC DNA]</scope>
    <source>
        <strain evidence="1 2">YIM T102</strain>
    </source>
</reference>